<dbReference type="Gene3D" id="3.40.50.300">
    <property type="entry name" value="P-loop containing nucleotide triphosphate hydrolases"/>
    <property type="match status" value="2"/>
</dbReference>
<accession>A0A558C2F7</accession>
<protein>
    <submittedName>
        <fullName evidence="6">ATP-binding cassette domain-containing protein</fullName>
    </submittedName>
</protein>
<dbReference type="EMBL" id="VMRJ01000001">
    <property type="protein sequence ID" value="TVT42959.1"/>
    <property type="molecule type" value="Genomic_DNA"/>
</dbReference>
<dbReference type="InterPro" id="IPR003439">
    <property type="entry name" value="ABC_transporter-like_ATP-bd"/>
</dbReference>
<name>A0A558C2F7_9BACT</name>
<evidence type="ECO:0000259" key="5">
    <source>
        <dbReference type="PROSITE" id="PS50893"/>
    </source>
</evidence>
<evidence type="ECO:0000256" key="1">
    <source>
        <dbReference type="ARBA" id="ARBA00005417"/>
    </source>
</evidence>
<keyword evidence="2" id="KW-0813">Transport</keyword>
<dbReference type="PANTHER" id="PTHR43117">
    <property type="entry name" value="OSMOPROTECTANT IMPORT ATP-BINDING PROTEIN OSMV"/>
    <property type="match status" value="1"/>
</dbReference>
<dbReference type="InterPro" id="IPR027417">
    <property type="entry name" value="P-loop_NTPase"/>
</dbReference>
<evidence type="ECO:0000313" key="7">
    <source>
        <dbReference type="Proteomes" id="UP000317624"/>
    </source>
</evidence>
<reference evidence="6 7" key="1">
    <citation type="submission" date="2019-07" db="EMBL/GenBank/DDBJ databases">
        <title>Hymenobacter sp. straun FUR1 Genome sequencing and assembly.</title>
        <authorList>
            <person name="Chhetri G."/>
        </authorList>
    </citation>
    <scope>NUCLEOTIDE SEQUENCE [LARGE SCALE GENOMIC DNA]</scope>
    <source>
        <strain evidence="6 7">Fur1</strain>
    </source>
</reference>
<keyword evidence="7" id="KW-1185">Reference proteome</keyword>
<dbReference type="RefSeq" id="WP_144843820.1">
    <property type="nucleotide sequence ID" value="NZ_VMRJ01000001.1"/>
</dbReference>
<dbReference type="AlphaFoldDB" id="A0A558C2F7"/>
<feature type="domain" description="ABC transporter" evidence="5">
    <location>
        <begin position="6"/>
        <end position="256"/>
    </location>
</feature>
<evidence type="ECO:0000313" key="6">
    <source>
        <dbReference type="EMBL" id="TVT42959.1"/>
    </source>
</evidence>
<dbReference type="SMART" id="SM00382">
    <property type="entry name" value="AAA"/>
    <property type="match status" value="2"/>
</dbReference>
<keyword evidence="4 6" id="KW-0067">ATP-binding</keyword>
<dbReference type="OrthoDB" id="9789994at2"/>
<feature type="domain" description="ABC transporter" evidence="5">
    <location>
        <begin position="279"/>
        <end position="501"/>
    </location>
</feature>
<comment type="caution">
    <text evidence="6">The sequence shown here is derived from an EMBL/GenBank/DDBJ whole genome shotgun (WGS) entry which is preliminary data.</text>
</comment>
<dbReference type="CDD" id="cd00267">
    <property type="entry name" value="ABC_ATPase"/>
    <property type="match status" value="1"/>
</dbReference>
<gene>
    <name evidence="6" type="ORF">FNT36_02380</name>
</gene>
<evidence type="ECO:0000256" key="3">
    <source>
        <dbReference type="ARBA" id="ARBA00022741"/>
    </source>
</evidence>
<sequence>MTLPILAFEHCTVRYLGRILFTDLSFRVEPGQHWALVGPSGAGKSTLLATLAGHYVVTGGPATYPLLAAEGEHTADPFFSWRKRVALVGPRATFRASDNQGQLYYQQRYNAAAAEEVPTVREYLGAIAAPAGPAPWTYERTTALLRLSHLQDERLIKLSNGETQRLRLAAALLRQPRLLLLDAPLTGLDTATRAWFDAFLAEVAASGVTVVMATAPHEVPALITHVAVLAEQRIVQTLPRVTFRPDLVPRATSPALLDEHELRALSAPVPDAPTYHTLVRLRDVTVRYGDKVVLDNLSWEVKPGERWALTGPNGAGKSTLLSLLNGDNPQAYGKDLVLFDRKRGTGESIWDIKRNIGYVSPELLHYFPGQLTCQQAVETGFADKLVRAAVTPAQRALASRWLRVLHLEASADLPLRQLPASQQRLVLVSRALAKSPPLLLLDEPGQGLDAAQLTHFRAVLDRLCQVSPVALIYVSHYPTELPTSVTHALRLDKGVARVEEL</sequence>
<keyword evidence="3" id="KW-0547">Nucleotide-binding</keyword>
<dbReference type="PANTHER" id="PTHR43117:SF4">
    <property type="entry name" value="OSMOPROTECTANT IMPORT ATP-BINDING PROTEIN OSMV"/>
    <property type="match status" value="1"/>
</dbReference>
<dbReference type="SUPFAM" id="SSF52540">
    <property type="entry name" value="P-loop containing nucleoside triphosphate hydrolases"/>
    <property type="match status" value="2"/>
</dbReference>
<dbReference type="GO" id="GO:0016887">
    <property type="term" value="F:ATP hydrolysis activity"/>
    <property type="evidence" value="ECO:0007669"/>
    <property type="project" value="InterPro"/>
</dbReference>
<dbReference type="Pfam" id="PF00005">
    <property type="entry name" value="ABC_tran"/>
    <property type="match status" value="2"/>
</dbReference>
<dbReference type="Proteomes" id="UP000317624">
    <property type="component" value="Unassembled WGS sequence"/>
</dbReference>
<dbReference type="InterPro" id="IPR003593">
    <property type="entry name" value="AAA+_ATPase"/>
</dbReference>
<organism evidence="6 7">
    <name type="scientific">Hymenobacter setariae</name>
    <dbReference type="NCBI Taxonomy" id="2594794"/>
    <lineage>
        <taxon>Bacteria</taxon>
        <taxon>Pseudomonadati</taxon>
        <taxon>Bacteroidota</taxon>
        <taxon>Cytophagia</taxon>
        <taxon>Cytophagales</taxon>
        <taxon>Hymenobacteraceae</taxon>
        <taxon>Hymenobacter</taxon>
    </lineage>
</organism>
<evidence type="ECO:0000256" key="4">
    <source>
        <dbReference type="ARBA" id="ARBA00022840"/>
    </source>
</evidence>
<dbReference type="PROSITE" id="PS50893">
    <property type="entry name" value="ABC_TRANSPORTER_2"/>
    <property type="match status" value="2"/>
</dbReference>
<dbReference type="GO" id="GO:0005524">
    <property type="term" value="F:ATP binding"/>
    <property type="evidence" value="ECO:0007669"/>
    <property type="project" value="UniProtKB-KW"/>
</dbReference>
<evidence type="ECO:0000256" key="2">
    <source>
        <dbReference type="ARBA" id="ARBA00022448"/>
    </source>
</evidence>
<comment type="similarity">
    <text evidence="1">Belongs to the ABC transporter superfamily.</text>
</comment>
<proteinExistence type="inferred from homology"/>